<dbReference type="Proteomes" id="UP000799755">
    <property type="component" value="Unassembled WGS sequence"/>
</dbReference>
<proteinExistence type="predicted"/>
<protein>
    <submittedName>
        <fullName evidence="1">FAD/NAD(P)-binding domain-containing protein</fullName>
    </submittedName>
</protein>
<gene>
    <name evidence="1" type="ORF">BDR25DRAFT_343007</name>
</gene>
<accession>A0ACB6QW69</accession>
<reference evidence="1" key="1">
    <citation type="journal article" date="2020" name="Stud. Mycol.">
        <title>101 Dothideomycetes genomes: a test case for predicting lifestyles and emergence of pathogens.</title>
        <authorList>
            <person name="Haridas S."/>
            <person name="Albert R."/>
            <person name="Binder M."/>
            <person name="Bloem J."/>
            <person name="Labutti K."/>
            <person name="Salamov A."/>
            <person name="Andreopoulos B."/>
            <person name="Baker S."/>
            <person name="Barry K."/>
            <person name="Bills G."/>
            <person name="Bluhm B."/>
            <person name="Cannon C."/>
            <person name="Castanera R."/>
            <person name="Culley D."/>
            <person name="Daum C."/>
            <person name="Ezra D."/>
            <person name="Gonzalez J."/>
            <person name="Henrissat B."/>
            <person name="Kuo A."/>
            <person name="Liang C."/>
            <person name="Lipzen A."/>
            <person name="Lutzoni F."/>
            <person name="Magnuson J."/>
            <person name="Mondo S."/>
            <person name="Nolan M."/>
            <person name="Ohm R."/>
            <person name="Pangilinan J."/>
            <person name="Park H.-J."/>
            <person name="Ramirez L."/>
            <person name="Alfaro M."/>
            <person name="Sun H."/>
            <person name="Tritt A."/>
            <person name="Yoshinaga Y."/>
            <person name="Zwiers L.-H."/>
            <person name="Turgeon B."/>
            <person name="Goodwin S."/>
            <person name="Spatafora J."/>
            <person name="Crous P."/>
            <person name="Grigoriev I."/>
        </authorList>
    </citation>
    <scope>NUCLEOTIDE SEQUENCE</scope>
    <source>
        <strain evidence="1">ATCC 200398</strain>
    </source>
</reference>
<keyword evidence="2" id="KW-1185">Reference proteome</keyword>
<evidence type="ECO:0000313" key="1">
    <source>
        <dbReference type="EMBL" id="KAF2470755.1"/>
    </source>
</evidence>
<sequence length="422" mass="46562">MTSEITRKSFHVIIVGAGLAGLSAAVSLAQKGHHVTVVEAAPGLNELGAGIQMPPNSTRILDAYGLTSRFQEKVTLPTAWNFFRYDTGEKLGATALHPEMTERYNSPYWLIHRADYQRLLHDAAKEAGATILFSSAVDAVNAHTSEVIFNDGSSLGADLIVGADGIHSKVRKAVLPNENIEPLLASSCVYRAVIPASIIASDSKIAHLLHSSDVNCWIGPQRHFISYSICRGEMYNLVMSHPGKVKDARKFGEQGEVDEMRAQYSNYHPTVKRILQHVDSCLKWQLSELPSLKSWSSTNGRVVIIGDAAHAMLPFLAQGAATAVEDGASLGECLAKAKSSLDLPIILQAFEEIRKPRCEEMKRRARYNDHIWHMSDGEEQVQRDQGMKYDIGNAPPDEKHPNQWSDIQSQPWLFGYDVISHA</sequence>
<organism evidence="1 2">
    <name type="scientific">Lindgomyces ingoldianus</name>
    <dbReference type="NCBI Taxonomy" id="673940"/>
    <lineage>
        <taxon>Eukaryota</taxon>
        <taxon>Fungi</taxon>
        <taxon>Dikarya</taxon>
        <taxon>Ascomycota</taxon>
        <taxon>Pezizomycotina</taxon>
        <taxon>Dothideomycetes</taxon>
        <taxon>Pleosporomycetidae</taxon>
        <taxon>Pleosporales</taxon>
        <taxon>Lindgomycetaceae</taxon>
        <taxon>Lindgomyces</taxon>
    </lineage>
</organism>
<dbReference type="EMBL" id="MU003507">
    <property type="protein sequence ID" value="KAF2470755.1"/>
    <property type="molecule type" value="Genomic_DNA"/>
</dbReference>
<evidence type="ECO:0000313" key="2">
    <source>
        <dbReference type="Proteomes" id="UP000799755"/>
    </source>
</evidence>
<name>A0ACB6QW69_9PLEO</name>
<comment type="caution">
    <text evidence="1">The sequence shown here is derived from an EMBL/GenBank/DDBJ whole genome shotgun (WGS) entry which is preliminary data.</text>
</comment>